<accession>A0A1M4VL37</accession>
<evidence type="ECO:0000313" key="10">
    <source>
        <dbReference type="Proteomes" id="UP000184501"/>
    </source>
</evidence>
<comment type="similarity">
    <text evidence="2">Belongs to the EamA transporter family.</text>
</comment>
<keyword evidence="4 7" id="KW-1133">Transmembrane helix</keyword>
<evidence type="ECO:0000259" key="8">
    <source>
        <dbReference type="Pfam" id="PF00892"/>
    </source>
</evidence>
<gene>
    <name evidence="9" type="ORF">SAMN05444320_101803</name>
</gene>
<evidence type="ECO:0000256" key="7">
    <source>
        <dbReference type="SAM" id="Phobius"/>
    </source>
</evidence>
<feature type="domain" description="EamA" evidence="8">
    <location>
        <begin position="11"/>
        <end position="133"/>
    </location>
</feature>
<dbReference type="EMBL" id="FQVN01000001">
    <property type="protein sequence ID" value="SHE69597.1"/>
    <property type="molecule type" value="Genomic_DNA"/>
</dbReference>
<evidence type="ECO:0000256" key="4">
    <source>
        <dbReference type="ARBA" id="ARBA00022989"/>
    </source>
</evidence>
<keyword evidence="3 7" id="KW-0812">Transmembrane</keyword>
<evidence type="ECO:0000313" key="9">
    <source>
        <dbReference type="EMBL" id="SHE69597.1"/>
    </source>
</evidence>
<evidence type="ECO:0000256" key="5">
    <source>
        <dbReference type="ARBA" id="ARBA00023136"/>
    </source>
</evidence>
<feature type="transmembrane region" description="Helical" evidence="7">
    <location>
        <begin position="64"/>
        <end position="83"/>
    </location>
</feature>
<feature type="transmembrane region" description="Helical" evidence="7">
    <location>
        <begin position="117"/>
        <end position="137"/>
    </location>
</feature>
<evidence type="ECO:0000256" key="3">
    <source>
        <dbReference type="ARBA" id="ARBA00022692"/>
    </source>
</evidence>
<dbReference type="Pfam" id="PF00892">
    <property type="entry name" value="EamA"/>
    <property type="match status" value="2"/>
</dbReference>
<feature type="domain" description="EamA" evidence="8">
    <location>
        <begin position="144"/>
        <end position="276"/>
    </location>
</feature>
<evidence type="ECO:0000256" key="1">
    <source>
        <dbReference type="ARBA" id="ARBA00004141"/>
    </source>
</evidence>
<keyword evidence="10" id="KW-1185">Reference proteome</keyword>
<dbReference type="Gene3D" id="1.10.3730.20">
    <property type="match status" value="1"/>
</dbReference>
<dbReference type="OrthoDB" id="5430053at2"/>
<evidence type="ECO:0000256" key="6">
    <source>
        <dbReference type="SAM" id="MobiDB-lite"/>
    </source>
</evidence>
<dbReference type="RefSeq" id="WP_073479895.1">
    <property type="nucleotide sequence ID" value="NZ_FQVN01000001.1"/>
</dbReference>
<dbReference type="InterPro" id="IPR050638">
    <property type="entry name" value="AA-Vitamin_Transporters"/>
</dbReference>
<dbReference type="InterPro" id="IPR037185">
    <property type="entry name" value="EmrE-like"/>
</dbReference>
<feature type="transmembrane region" description="Helical" evidence="7">
    <location>
        <begin position="143"/>
        <end position="162"/>
    </location>
</feature>
<comment type="subcellular location">
    <subcellularLocation>
        <location evidence="1">Membrane</location>
        <topology evidence="1">Multi-pass membrane protein</topology>
    </subcellularLocation>
</comment>
<dbReference type="GO" id="GO:0016020">
    <property type="term" value="C:membrane"/>
    <property type="evidence" value="ECO:0007669"/>
    <property type="project" value="UniProtKB-SubCell"/>
</dbReference>
<dbReference type="PANTHER" id="PTHR32322:SF2">
    <property type="entry name" value="EAMA DOMAIN-CONTAINING PROTEIN"/>
    <property type="match status" value="1"/>
</dbReference>
<feature type="transmembrane region" description="Helical" evidence="7">
    <location>
        <begin position="236"/>
        <end position="256"/>
    </location>
</feature>
<keyword evidence="5 7" id="KW-0472">Membrane</keyword>
<name>A0A1M4VL37_STRHI</name>
<organism evidence="9 10">
    <name type="scientific">Streptoalloteichus hindustanus</name>
    <dbReference type="NCBI Taxonomy" id="2017"/>
    <lineage>
        <taxon>Bacteria</taxon>
        <taxon>Bacillati</taxon>
        <taxon>Actinomycetota</taxon>
        <taxon>Actinomycetes</taxon>
        <taxon>Pseudonocardiales</taxon>
        <taxon>Pseudonocardiaceae</taxon>
        <taxon>Streptoalloteichus</taxon>
    </lineage>
</organism>
<evidence type="ECO:0000256" key="2">
    <source>
        <dbReference type="ARBA" id="ARBA00007362"/>
    </source>
</evidence>
<dbReference type="PANTHER" id="PTHR32322">
    <property type="entry name" value="INNER MEMBRANE TRANSPORTER"/>
    <property type="match status" value="1"/>
</dbReference>
<proteinExistence type="inferred from homology"/>
<dbReference type="STRING" id="2017.SAMN05444320_101803"/>
<feature type="transmembrane region" description="Helical" evidence="7">
    <location>
        <begin position="174"/>
        <end position="195"/>
    </location>
</feature>
<dbReference type="SUPFAM" id="SSF103481">
    <property type="entry name" value="Multidrug resistance efflux transporter EmrE"/>
    <property type="match status" value="2"/>
</dbReference>
<feature type="transmembrane region" description="Helical" evidence="7">
    <location>
        <begin position="207"/>
        <end position="229"/>
    </location>
</feature>
<protein>
    <submittedName>
        <fullName evidence="9">Probable blue pigment (Indigoidine) exporter</fullName>
    </submittedName>
</protein>
<dbReference type="Proteomes" id="UP000184501">
    <property type="component" value="Unassembled WGS sequence"/>
</dbReference>
<feature type="transmembrane region" description="Helical" evidence="7">
    <location>
        <begin position="89"/>
        <end position="110"/>
    </location>
</feature>
<sequence length="333" mass="33984">MGHAALLLRTALAPALWGTTYLVTATLLPPGHPLWAATLRALPAGLLLIALRPGLPRGSWWWRSLLLGTLNIGAFFALLFVSAERLPGGVAAILGSVQTLLVVVLAATLLGERARPAQVVSALVGMVGVALLVLQSSASLDPVGVVAGLGTALTMAFGMVLTRRWGLPPGVNSLTATAWQLLGGSLALILLAGLVEGAPPAVDLRAVAGFAWLSVLGGAFAYAVFFAGLRRLPAAATSLLALVSPLVATLLGWAVLDQALTAPQLVGAALVLGAVVAGQRAAAKAPQPARQRHASSPAPGDQQVDPDEVVVGSVVESRQRVLAGRPEHAGTQR</sequence>
<dbReference type="InterPro" id="IPR000620">
    <property type="entry name" value="EamA_dom"/>
</dbReference>
<reference evidence="9 10" key="1">
    <citation type="submission" date="2016-11" db="EMBL/GenBank/DDBJ databases">
        <authorList>
            <person name="Jaros S."/>
            <person name="Januszkiewicz K."/>
            <person name="Wedrychowicz H."/>
        </authorList>
    </citation>
    <scope>NUCLEOTIDE SEQUENCE [LARGE SCALE GENOMIC DNA]</scope>
    <source>
        <strain evidence="9 10">DSM 44523</strain>
    </source>
</reference>
<feature type="region of interest" description="Disordered" evidence="6">
    <location>
        <begin position="285"/>
        <end position="307"/>
    </location>
</feature>
<dbReference type="AlphaFoldDB" id="A0A1M4VL37"/>